<reference evidence="3" key="1">
    <citation type="submission" date="2022-11" db="UniProtKB">
        <authorList>
            <consortium name="WormBaseParasite"/>
        </authorList>
    </citation>
    <scope>IDENTIFICATION</scope>
</reference>
<dbReference type="Pfam" id="PF10318">
    <property type="entry name" value="7TM_GPCR_Srh"/>
    <property type="match status" value="1"/>
</dbReference>
<sequence>MEKFFNTCLIFGYETPNPNFWLNVFIFELILVAVLGCAAMALINVIILRLIRVRAKTMTKKTIQLHMMLYKALTTQMVVGALLLVIPTGIASISIYLESKYMNPVIIICVMFASSHAMVENLGVIYFVRHYRKFFIGLVKRIFSFVLKYTLPNQGTNPVIIINSTDESKTMTKNLQVVPPRRYSRAISVHNF</sequence>
<evidence type="ECO:0000313" key="3">
    <source>
        <dbReference type="WBParaSite" id="ACRNAN_scaffold4790.g18262.t1"/>
    </source>
</evidence>
<keyword evidence="2" id="KW-1185">Reference proteome</keyword>
<feature type="transmembrane region" description="Helical" evidence="1">
    <location>
        <begin position="105"/>
        <end position="128"/>
    </location>
</feature>
<feature type="transmembrane region" description="Helical" evidence="1">
    <location>
        <begin position="20"/>
        <end position="48"/>
    </location>
</feature>
<evidence type="ECO:0000256" key="1">
    <source>
        <dbReference type="SAM" id="Phobius"/>
    </source>
</evidence>
<keyword evidence="1" id="KW-0472">Membrane</keyword>
<dbReference type="InterPro" id="IPR019422">
    <property type="entry name" value="7TM_GPCR_serpentine_rcpt_Srh"/>
</dbReference>
<dbReference type="WBParaSite" id="ACRNAN_scaffold4790.g18262.t1">
    <property type="protein sequence ID" value="ACRNAN_scaffold4790.g18262.t1"/>
    <property type="gene ID" value="ACRNAN_scaffold4790.g18262"/>
</dbReference>
<dbReference type="Proteomes" id="UP000887540">
    <property type="component" value="Unplaced"/>
</dbReference>
<accession>A0A914DZK3</accession>
<organism evidence="2 3">
    <name type="scientific">Acrobeloides nanus</name>
    <dbReference type="NCBI Taxonomy" id="290746"/>
    <lineage>
        <taxon>Eukaryota</taxon>
        <taxon>Metazoa</taxon>
        <taxon>Ecdysozoa</taxon>
        <taxon>Nematoda</taxon>
        <taxon>Chromadorea</taxon>
        <taxon>Rhabditida</taxon>
        <taxon>Tylenchina</taxon>
        <taxon>Cephalobomorpha</taxon>
        <taxon>Cephaloboidea</taxon>
        <taxon>Cephalobidae</taxon>
        <taxon>Acrobeloides</taxon>
    </lineage>
</organism>
<dbReference type="AlphaFoldDB" id="A0A914DZK3"/>
<proteinExistence type="predicted"/>
<name>A0A914DZK3_9BILA</name>
<keyword evidence="1" id="KW-0812">Transmembrane</keyword>
<protein>
    <submittedName>
        <fullName evidence="3">Uncharacterized protein</fullName>
    </submittedName>
</protein>
<evidence type="ECO:0000313" key="2">
    <source>
        <dbReference type="Proteomes" id="UP000887540"/>
    </source>
</evidence>
<keyword evidence="1" id="KW-1133">Transmembrane helix</keyword>
<feature type="transmembrane region" description="Helical" evidence="1">
    <location>
        <begin position="69"/>
        <end position="93"/>
    </location>
</feature>